<accession>A0AAN9T7P2</accession>
<sequence>MPPPVSRPIISAPIIARPRFLFALVVAVVGRRSSDYFHLGLRVTATDLANRPPAPRHPHPSCLRLNHPLVSTTPSSTPLALIEARFNAFVSNRVQKPVRDLPTIQLHLAYWETGFSREARFV</sequence>
<proteinExistence type="predicted"/>
<name>A0AAN9T7P2_9HEMI</name>
<protein>
    <submittedName>
        <fullName evidence="1">Uncharacterized protein</fullName>
    </submittedName>
</protein>
<keyword evidence="2" id="KW-1185">Reference proteome</keyword>
<dbReference type="AlphaFoldDB" id="A0AAN9T7P2"/>
<organism evidence="1 2">
    <name type="scientific">Parthenolecanium corni</name>
    <dbReference type="NCBI Taxonomy" id="536013"/>
    <lineage>
        <taxon>Eukaryota</taxon>
        <taxon>Metazoa</taxon>
        <taxon>Ecdysozoa</taxon>
        <taxon>Arthropoda</taxon>
        <taxon>Hexapoda</taxon>
        <taxon>Insecta</taxon>
        <taxon>Pterygota</taxon>
        <taxon>Neoptera</taxon>
        <taxon>Paraneoptera</taxon>
        <taxon>Hemiptera</taxon>
        <taxon>Sternorrhyncha</taxon>
        <taxon>Coccoidea</taxon>
        <taxon>Coccidae</taxon>
        <taxon>Parthenolecanium</taxon>
    </lineage>
</organism>
<gene>
    <name evidence="1" type="ORF">V9T40_011772</name>
</gene>
<reference evidence="1 2" key="1">
    <citation type="submission" date="2024-03" db="EMBL/GenBank/DDBJ databases">
        <title>Adaptation during the transition from Ophiocordyceps entomopathogen to insect associate is accompanied by gene loss and intensified selection.</title>
        <authorList>
            <person name="Ward C.M."/>
            <person name="Onetto C.A."/>
            <person name="Borneman A.R."/>
        </authorList>
    </citation>
    <scope>NUCLEOTIDE SEQUENCE [LARGE SCALE GENOMIC DNA]</scope>
    <source>
        <strain evidence="1">AWRI1</strain>
        <tissue evidence="1">Single Adult Female</tissue>
    </source>
</reference>
<dbReference type="EMBL" id="JBBCAQ010000036">
    <property type="protein sequence ID" value="KAK7575486.1"/>
    <property type="molecule type" value="Genomic_DNA"/>
</dbReference>
<dbReference type="Proteomes" id="UP001367676">
    <property type="component" value="Unassembled WGS sequence"/>
</dbReference>
<evidence type="ECO:0000313" key="1">
    <source>
        <dbReference type="EMBL" id="KAK7575486.1"/>
    </source>
</evidence>
<comment type="caution">
    <text evidence="1">The sequence shown here is derived from an EMBL/GenBank/DDBJ whole genome shotgun (WGS) entry which is preliminary data.</text>
</comment>
<evidence type="ECO:0000313" key="2">
    <source>
        <dbReference type="Proteomes" id="UP001367676"/>
    </source>
</evidence>